<feature type="region of interest" description="Disordered" evidence="5">
    <location>
        <begin position="220"/>
        <end position="242"/>
    </location>
</feature>
<dbReference type="InterPro" id="IPR007219">
    <property type="entry name" value="XnlR_reg_dom"/>
</dbReference>
<evidence type="ECO:0000259" key="6">
    <source>
        <dbReference type="PROSITE" id="PS50048"/>
    </source>
</evidence>
<evidence type="ECO:0000256" key="2">
    <source>
        <dbReference type="ARBA" id="ARBA00022723"/>
    </source>
</evidence>
<comment type="subcellular location">
    <subcellularLocation>
        <location evidence="1">Nucleus</location>
    </subcellularLocation>
</comment>
<feature type="compositionally biased region" description="Polar residues" evidence="5">
    <location>
        <begin position="184"/>
        <end position="203"/>
    </location>
</feature>
<sequence>MEDFGPTAALPNTENRRSQTPSRVTSTEPQGESEERTVTGKRKRNKYVGKACAPCKARKIRCGGGFPCASCVRRKNNCASVESVLANDLEENSIHSREHEPRDYEATRALRDRMASLESHLEKLSRAILLITPASASNISNASQSSDDSYSQASITEENIPNKRKRVSGSRSTAGASPRDSLSFAKNKNSAAKRTSGETSVTHALQRVEDRLNELGLPIDERTSAPETPPMTPLPSNQPKEDHGMFRQSIREVLEQHHVKLSRKDWNDYVETYLIEVHPLYPFFEEEVVKQKCEELWATMSSVESEDVLLDHKIQSLLVLAIGRCSLSSRIQRTDGIHSAGWSLYCSALELQGSLLDLVTDDSNPLSSLHTLALVVIYLIRLDATERAQKILSLAIMHAHHLGIHLRRTHEEMTHSESELFKRAWWCLYVLDRRVAFSLGRPFLIQDSNVCFELTASIDPEVPEKRSDLDFYQIDPEPSQYSHLHYLNVMVRYSRVVGKVWESFFGTEASKQAMQSHVYEYLESLIHEWMESVPKFLICNHENIHDNGTSYTLFKQQFLIQLRKLHLLMIIRSPMRRCQNTAVNSTNVESNTICLHQARFIINMFAQCSLKDGVYGFPFLPYLLEATITMLACLTRLPSLRTNYRDTAQKAVKMLNQFYKKTWVSGKMARMIFKLGDILTQVLSAHSGSGPRPSEVGSMQATSGRSIPRKPAQETGFTSQRISDKSRQQVLQNDPASLPDFTFHNSESTQVVNRSTLDSSSQYEPSIHQPGALIYEANSAEADMQTSMIADFPFELDFGNLASQAVGPGNNQGLQTEIEDFSTPFFGVYNMEWAEEFLSRASSS</sequence>
<keyword evidence="2" id="KW-0479">Metal-binding</keyword>
<dbReference type="PANTHER" id="PTHR46910:SF3">
    <property type="entry name" value="HALOTOLERANCE PROTEIN 9-RELATED"/>
    <property type="match status" value="1"/>
</dbReference>
<dbReference type="InterPro" id="IPR050987">
    <property type="entry name" value="AtrR-like"/>
</dbReference>
<feature type="domain" description="Zn(2)-C6 fungal-type" evidence="6">
    <location>
        <begin position="51"/>
        <end position="78"/>
    </location>
</feature>
<accession>A0ABR4P4E7</accession>
<gene>
    <name evidence="7" type="ORF">PVAG01_09894</name>
</gene>
<feature type="region of interest" description="Disordered" evidence="5">
    <location>
        <begin position="138"/>
        <end position="203"/>
    </location>
</feature>
<dbReference type="PANTHER" id="PTHR46910">
    <property type="entry name" value="TRANSCRIPTION FACTOR PDR1"/>
    <property type="match status" value="1"/>
</dbReference>
<dbReference type="PROSITE" id="PS50048">
    <property type="entry name" value="ZN2_CY6_FUNGAL_2"/>
    <property type="match status" value="1"/>
</dbReference>
<evidence type="ECO:0000256" key="5">
    <source>
        <dbReference type="SAM" id="MobiDB-lite"/>
    </source>
</evidence>
<name>A0ABR4P4E7_9HELO</name>
<keyword evidence="3" id="KW-0238">DNA-binding</keyword>
<evidence type="ECO:0000256" key="3">
    <source>
        <dbReference type="ARBA" id="ARBA00023125"/>
    </source>
</evidence>
<feature type="compositionally biased region" description="Polar residues" evidence="5">
    <location>
        <begin position="10"/>
        <end position="30"/>
    </location>
</feature>
<dbReference type="Proteomes" id="UP001629113">
    <property type="component" value="Unassembled WGS sequence"/>
</dbReference>
<comment type="caution">
    <text evidence="7">The sequence shown here is derived from an EMBL/GenBank/DDBJ whole genome shotgun (WGS) entry which is preliminary data.</text>
</comment>
<reference evidence="7 8" key="1">
    <citation type="submission" date="2024-06" db="EMBL/GenBank/DDBJ databases">
        <title>Complete genome of Phlyctema vagabunda strain 19-DSS-EL-015.</title>
        <authorList>
            <person name="Fiorenzani C."/>
        </authorList>
    </citation>
    <scope>NUCLEOTIDE SEQUENCE [LARGE SCALE GENOMIC DNA]</scope>
    <source>
        <strain evidence="7 8">19-DSS-EL-015</strain>
    </source>
</reference>
<dbReference type="EMBL" id="JBFCZG010000009">
    <property type="protein sequence ID" value="KAL3418179.1"/>
    <property type="molecule type" value="Genomic_DNA"/>
</dbReference>
<keyword evidence="8" id="KW-1185">Reference proteome</keyword>
<dbReference type="CDD" id="cd12148">
    <property type="entry name" value="fungal_TF_MHR"/>
    <property type="match status" value="1"/>
</dbReference>
<dbReference type="InterPro" id="IPR036864">
    <property type="entry name" value="Zn2-C6_fun-type_DNA-bd_sf"/>
</dbReference>
<evidence type="ECO:0000256" key="4">
    <source>
        <dbReference type="ARBA" id="ARBA00023242"/>
    </source>
</evidence>
<feature type="region of interest" description="Disordered" evidence="5">
    <location>
        <begin position="1"/>
        <end position="43"/>
    </location>
</feature>
<dbReference type="Pfam" id="PF00172">
    <property type="entry name" value="Zn_clus"/>
    <property type="match status" value="1"/>
</dbReference>
<organism evidence="7 8">
    <name type="scientific">Phlyctema vagabunda</name>
    <dbReference type="NCBI Taxonomy" id="108571"/>
    <lineage>
        <taxon>Eukaryota</taxon>
        <taxon>Fungi</taxon>
        <taxon>Dikarya</taxon>
        <taxon>Ascomycota</taxon>
        <taxon>Pezizomycotina</taxon>
        <taxon>Leotiomycetes</taxon>
        <taxon>Helotiales</taxon>
        <taxon>Dermateaceae</taxon>
        <taxon>Phlyctema</taxon>
    </lineage>
</organism>
<dbReference type="Pfam" id="PF04082">
    <property type="entry name" value="Fungal_trans"/>
    <property type="match status" value="1"/>
</dbReference>
<keyword evidence="4" id="KW-0539">Nucleus</keyword>
<dbReference type="PROSITE" id="PS00463">
    <property type="entry name" value="ZN2_CY6_FUNGAL_1"/>
    <property type="match status" value="1"/>
</dbReference>
<proteinExistence type="predicted"/>
<evidence type="ECO:0000313" key="8">
    <source>
        <dbReference type="Proteomes" id="UP001629113"/>
    </source>
</evidence>
<dbReference type="Gene3D" id="4.10.240.10">
    <property type="entry name" value="Zn(2)-C6 fungal-type DNA-binding domain"/>
    <property type="match status" value="1"/>
</dbReference>
<evidence type="ECO:0000313" key="7">
    <source>
        <dbReference type="EMBL" id="KAL3418179.1"/>
    </source>
</evidence>
<evidence type="ECO:0000256" key="1">
    <source>
        <dbReference type="ARBA" id="ARBA00004123"/>
    </source>
</evidence>
<feature type="compositionally biased region" description="Low complexity" evidence="5">
    <location>
        <begin position="138"/>
        <end position="155"/>
    </location>
</feature>
<protein>
    <submittedName>
        <fullName evidence="7">Fungal specific transcription factor domain-containing protein</fullName>
    </submittedName>
</protein>
<dbReference type="InterPro" id="IPR001138">
    <property type="entry name" value="Zn2Cys6_DnaBD"/>
</dbReference>
<feature type="region of interest" description="Disordered" evidence="5">
    <location>
        <begin position="686"/>
        <end position="730"/>
    </location>
</feature>
<dbReference type="CDD" id="cd00067">
    <property type="entry name" value="GAL4"/>
    <property type="match status" value="1"/>
</dbReference>
<dbReference type="SMART" id="SM00066">
    <property type="entry name" value="GAL4"/>
    <property type="match status" value="1"/>
</dbReference>
<dbReference type="SMART" id="SM00906">
    <property type="entry name" value="Fungal_trans"/>
    <property type="match status" value="1"/>
</dbReference>
<dbReference type="SUPFAM" id="SSF57701">
    <property type="entry name" value="Zn2/Cys6 DNA-binding domain"/>
    <property type="match status" value="1"/>
</dbReference>